<dbReference type="Proteomes" id="UP000025227">
    <property type="component" value="Unplaced"/>
</dbReference>
<proteinExistence type="predicted"/>
<evidence type="ECO:0000313" key="8">
    <source>
        <dbReference type="Proteomes" id="UP000025227"/>
    </source>
</evidence>
<dbReference type="InterPro" id="IPR004328">
    <property type="entry name" value="BRO1_dom"/>
</dbReference>
<feature type="compositionally biased region" description="Basic and acidic residues" evidence="6">
    <location>
        <begin position="1380"/>
        <end position="1405"/>
    </location>
</feature>
<feature type="compositionally biased region" description="Pro residues" evidence="6">
    <location>
        <begin position="773"/>
        <end position="791"/>
    </location>
</feature>
<dbReference type="GO" id="GO:0005768">
    <property type="term" value="C:endosome"/>
    <property type="evidence" value="ECO:0007669"/>
    <property type="project" value="UniProtKB-SubCell"/>
</dbReference>
<evidence type="ECO:0000256" key="1">
    <source>
        <dbReference type="ARBA" id="ARBA00004177"/>
    </source>
</evidence>
<keyword evidence="8" id="KW-1185">Reference proteome</keyword>
<evidence type="ECO:0000256" key="2">
    <source>
        <dbReference type="ARBA" id="ARBA00004496"/>
    </source>
</evidence>
<sequence>MEGMPRVPMLLPEPKIPANQYDDEFRLKIKEYILLHFQDDPSKYDNAITELINLKQKISTTYADVETACLLKRYYAQLLMMKNRFPMEEGDPIKVLFCWYDRAMDIAHSATYDDIGFELACVMYNIGAVHASIAVNEGRENEDSIKNAFMHYQYAAWPLQHLRDKMNASKYASVDFDKELLTFFVNVLLGQAQECLLEKSLIDHRSNLVVAKLAIHLRDRYQECYQHLENSNLCDYVSSQKYKLWARTCAIKSEMYGCIAMIHLGCQADDDKRMGARYGYYKIANDHLNAVFKAAEKEDRDTMKASIGFLSDVVGTKLTNAKKENEFIYHERIPANDELCKDLEGLCKVRPLSFDPLDVSVGGEDLFGGLLPPGVIKAVSEYEEEKAKLKREVIERIDKRDEELNSFLVSLRIDEIDLDADSTGPILPDMLLERNAALTTQPDAIPKLLETLTKVGDLAREASAKLSGLTGRLADVDLPEITSDEGYKAIKKELERLTEHHQKARSNNVELHKALAAHSTNLHLLSLPIAELTSKLAGPAINAGSTKEGAALRRVLDKTREMQTQRAQLLQRFTEEMNNDNIAKKLLSERDTDHKDLFSTELKKHDETLKYLDANLNAQEKILSALTEANADFSDYRKKIKASLNTRSEHIMTLVTAYDVYCDVCQKVEDGRNFYLKLLDRLNKLTLAVEGIETAFGAERQKREAEKRALEEKMAALKRANEAREALADFSIGGMPGSRPQAQAGVPGARPRFGDYKEFYLNKMAAASGAPPGYIPPPQPMAYQPPQPSPTPAAVFPGATHHQHVLPADHYAGGPPSPAPSSIPDSTAYYHHHEEPKHMSPAPQHMQYSQMPPMPTMSYAAQAAAQNPALSVPQHLQPSAYSVQNGAHQAPQMMAQSHFTPTKPLQPPTHHTHTSLSSQQQAQVPGTMYVPQQYQPHHDLQSLPTPAVATPITSVNASAAAAQWNQVQQPGAPQVPPPNMQHLPVQPAQQQAIFSSTSLPQPPAGIQQPYTSIPTQQPMQSFPFAPQQPVSTSMQQPAPQGFTPQQPTTAVIPGVLHGAGMNMQAQPGAMPGGSASVHPAPQHFSQPHGQTQAPPAALPGQGNQIHIMPNLNQNGTVVQQNVSGAEKPASVGVPPTQGAPPAPAGQQTNQQGAPVLPQVPQVVQPPVQFTPLIPAGASPWHVGAPSNVAPSPWHSVPPVVGVIPNSTPTPPLQQCQPTQVVQNTGQTYQPAQKPVSNVDLLDGIIDSTNLPPAMIPQPKSMENQNLLRSCAPSSSVSAESITLSAIHRLPDVAVSQTAQQPNQNPTTATVAPVQPAQWQETSSSQPAQASAQMPRPAAAVMPIQHQIVSAPVERPVAPPATTASSVPQTPRVLPLSDILDPTKFELGPGDKARLEKRQLHEHIRSGGDVPLPQLDPNDPLNSFDPFWKAR</sequence>
<feature type="compositionally biased region" description="Low complexity" evidence="6">
    <location>
        <begin position="1296"/>
        <end position="1309"/>
    </location>
</feature>
<dbReference type="Gene3D" id="1.25.40.280">
    <property type="entry name" value="alix/aip1 like domains"/>
    <property type="match status" value="1"/>
</dbReference>
<evidence type="ECO:0000256" key="4">
    <source>
        <dbReference type="ARBA" id="ARBA00022753"/>
    </source>
</evidence>
<evidence type="ECO:0000256" key="6">
    <source>
        <dbReference type="SAM" id="MobiDB-lite"/>
    </source>
</evidence>
<dbReference type="GO" id="GO:0045022">
    <property type="term" value="P:early endosome to late endosome transport"/>
    <property type="evidence" value="ECO:0007669"/>
    <property type="project" value="TreeGrafter"/>
</dbReference>
<organism evidence="8 9">
    <name type="scientific">Haemonchus contortus</name>
    <name type="common">Barber pole worm</name>
    <dbReference type="NCBI Taxonomy" id="6289"/>
    <lineage>
        <taxon>Eukaryota</taxon>
        <taxon>Metazoa</taxon>
        <taxon>Ecdysozoa</taxon>
        <taxon>Nematoda</taxon>
        <taxon>Chromadorea</taxon>
        <taxon>Rhabditida</taxon>
        <taxon>Rhabditina</taxon>
        <taxon>Rhabditomorpha</taxon>
        <taxon>Strongyloidea</taxon>
        <taxon>Trichostrongylidae</taxon>
        <taxon>Haemonchus</taxon>
    </lineage>
</organism>
<dbReference type="InterPro" id="IPR038499">
    <property type="entry name" value="BRO1_sf"/>
</dbReference>
<feature type="region of interest" description="Disordered" evidence="6">
    <location>
        <begin position="898"/>
        <end position="924"/>
    </location>
</feature>
<dbReference type="SMR" id="A0A7I4XV21"/>
<name>A0A7I4XV21_HAECO</name>
<dbReference type="InterPro" id="IPR025304">
    <property type="entry name" value="ALIX_V_dom"/>
</dbReference>
<keyword evidence="4" id="KW-0967">Endosome</keyword>
<feature type="compositionally biased region" description="Low complexity" evidence="6">
    <location>
        <begin position="1322"/>
        <end position="1336"/>
    </location>
</feature>
<accession>A0A7I4XV21</accession>
<reference evidence="9" key="1">
    <citation type="submission" date="2020-12" db="UniProtKB">
        <authorList>
            <consortium name="WormBaseParasite"/>
        </authorList>
    </citation>
    <scope>IDENTIFICATION</scope>
    <source>
        <strain evidence="9">MHco3</strain>
    </source>
</reference>
<feature type="compositionally biased region" description="Polar residues" evidence="6">
    <location>
        <begin position="1083"/>
        <end position="1093"/>
    </location>
</feature>
<dbReference type="Pfam" id="PF03097">
    <property type="entry name" value="BRO1"/>
    <property type="match status" value="1"/>
</dbReference>
<dbReference type="GO" id="GO:0043328">
    <property type="term" value="P:protein transport to vacuole involved in ubiquitin-dependent protein catabolic process via the multivesicular body sorting pathway"/>
    <property type="evidence" value="ECO:0007669"/>
    <property type="project" value="TreeGrafter"/>
</dbReference>
<feature type="coiled-coil region" evidence="5">
    <location>
        <begin position="487"/>
        <end position="514"/>
    </location>
</feature>
<protein>
    <submittedName>
        <fullName evidence="9">BRO1 domain-containing protein</fullName>
    </submittedName>
</protein>
<feature type="region of interest" description="Disordered" evidence="6">
    <location>
        <begin position="1295"/>
        <end position="1336"/>
    </location>
</feature>
<dbReference type="OrthoDB" id="10266451at2759"/>
<feature type="compositionally biased region" description="Polar residues" evidence="6">
    <location>
        <begin position="914"/>
        <end position="924"/>
    </location>
</feature>
<dbReference type="PANTHER" id="PTHR23030">
    <property type="entry name" value="PCD6 INTERACTING PROTEIN-RELATED"/>
    <property type="match status" value="1"/>
</dbReference>
<feature type="region of interest" description="Disordered" evidence="6">
    <location>
        <begin position="1066"/>
        <end position="1095"/>
    </location>
</feature>
<dbReference type="Gene3D" id="1.20.120.560">
    <property type="entry name" value="alix/aip1 in complex with the ypdl late domain"/>
    <property type="match status" value="1"/>
</dbReference>
<dbReference type="Gene3D" id="1.20.140.50">
    <property type="entry name" value="alix/aip1 like domains"/>
    <property type="match status" value="1"/>
</dbReference>
<dbReference type="PANTHER" id="PTHR23030:SF30">
    <property type="entry name" value="TYROSINE-PROTEIN PHOSPHATASE NON-RECEPTOR TYPE 23"/>
    <property type="match status" value="1"/>
</dbReference>
<evidence type="ECO:0000256" key="5">
    <source>
        <dbReference type="SAM" id="Coils"/>
    </source>
</evidence>
<dbReference type="WBParaSite" id="HCON_00008080-00001">
    <property type="protein sequence ID" value="HCON_00008080-00001"/>
    <property type="gene ID" value="HCON_00008080"/>
</dbReference>
<keyword evidence="5" id="KW-0175">Coiled coil</keyword>
<feature type="coiled-coil region" evidence="5">
    <location>
        <begin position="700"/>
        <end position="727"/>
    </location>
</feature>
<feature type="region of interest" description="Disordered" evidence="6">
    <location>
        <begin position="1123"/>
        <end position="1152"/>
    </location>
</feature>
<feature type="domain" description="BRO1" evidence="7">
    <location>
        <begin position="9"/>
        <end position="404"/>
    </location>
</feature>
<dbReference type="OMA" id="ETRECES"/>
<feature type="region of interest" description="Disordered" evidence="6">
    <location>
        <begin position="771"/>
        <end position="828"/>
    </location>
</feature>
<evidence type="ECO:0000259" key="7">
    <source>
        <dbReference type="PROSITE" id="PS51180"/>
    </source>
</evidence>
<dbReference type="Pfam" id="PF13949">
    <property type="entry name" value="ALIX_LYPXL_bnd"/>
    <property type="match status" value="1"/>
</dbReference>
<feature type="region of interest" description="Disordered" evidence="6">
    <location>
        <begin position="1380"/>
        <end position="1430"/>
    </location>
</feature>
<dbReference type="PROSITE" id="PS51180">
    <property type="entry name" value="BRO1"/>
    <property type="match status" value="1"/>
</dbReference>
<evidence type="ECO:0000256" key="3">
    <source>
        <dbReference type="ARBA" id="ARBA00022490"/>
    </source>
</evidence>
<feature type="compositionally biased region" description="Low complexity" evidence="6">
    <location>
        <begin position="1410"/>
        <end position="1421"/>
    </location>
</feature>
<dbReference type="SMART" id="SM01041">
    <property type="entry name" value="BRO1"/>
    <property type="match status" value="1"/>
</dbReference>
<comment type="subcellular location">
    <subcellularLocation>
        <location evidence="2">Cytoplasm</location>
    </subcellularLocation>
    <subcellularLocation>
        <location evidence="1">Endosome</location>
    </subcellularLocation>
</comment>
<evidence type="ECO:0000313" key="9">
    <source>
        <dbReference type="WBParaSite" id="HCON_00008080-00001"/>
    </source>
</evidence>
<dbReference type="GO" id="GO:0032456">
    <property type="term" value="P:endocytic recycling"/>
    <property type="evidence" value="ECO:0007669"/>
    <property type="project" value="TreeGrafter"/>
</dbReference>
<keyword evidence="3" id="KW-0963">Cytoplasm</keyword>